<reference evidence="1" key="2">
    <citation type="submission" date="2019-07" db="EMBL/GenBank/DDBJ databases">
        <authorList>
            <person name="Seetharam A."/>
            <person name="Woodhouse M."/>
            <person name="Cannon E."/>
        </authorList>
    </citation>
    <scope>NUCLEOTIDE SEQUENCE [LARGE SCALE GENOMIC DNA]</scope>
    <source>
        <strain evidence="1">cv. B73</strain>
    </source>
</reference>
<reference evidence="2" key="1">
    <citation type="journal article" date="2009" name="Science">
        <title>The B73 maize genome: complexity, diversity, and dynamics.</title>
        <authorList>
            <person name="Schnable P.S."/>
            <person name="Ware D."/>
            <person name="Fulton R.S."/>
            <person name="Stein J.C."/>
            <person name="Wei F."/>
            <person name="Pasternak S."/>
            <person name="Liang C."/>
            <person name="Zhang J."/>
            <person name="Fulton L."/>
            <person name="Graves T.A."/>
            <person name="Minx P."/>
            <person name="Reily A.D."/>
            <person name="Courtney L."/>
            <person name="Kruchowski S.S."/>
            <person name="Tomlinson C."/>
            <person name="Strong C."/>
            <person name="Delehaunty K."/>
            <person name="Fronick C."/>
            <person name="Courtney B."/>
            <person name="Rock S.M."/>
            <person name="Belter E."/>
            <person name="Du F."/>
            <person name="Kim K."/>
            <person name="Abbott R.M."/>
            <person name="Cotton M."/>
            <person name="Levy A."/>
            <person name="Marchetto P."/>
            <person name="Ochoa K."/>
            <person name="Jackson S.M."/>
            <person name="Gillam B."/>
            <person name="Chen W."/>
            <person name="Yan L."/>
            <person name="Higginbotham J."/>
            <person name="Cardenas M."/>
            <person name="Waligorski J."/>
            <person name="Applebaum E."/>
            <person name="Phelps L."/>
            <person name="Falcone J."/>
            <person name="Kanchi K."/>
            <person name="Thane T."/>
            <person name="Scimone A."/>
            <person name="Thane N."/>
            <person name="Henke J."/>
            <person name="Wang T."/>
            <person name="Ruppert J."/>
            <person name="Shah N."/>
            <person name="Rotter K."/>
            <person name="Hodges J."/>
            <person name="Ingenthron E."/>
            <person name="Cordes M."/>
            <person name="Kohlberg S."/>
            <person name="Sgro J."/>
            <person name="Delgado B."/>
            <person name="Mead K."/>
            <person name="Chinwalla A."/>
            <person name="Leonard S."/>
            <person name="Crouse K."/>
            <person name="Collura K."/>
            <person name="Kudrna D."/>
            <person name="Currie J."/>
            <person name="He R."/>
            <person name="Angelova A."/>
            <person name="Rajasekar S."/>
            <person name="Mueller T."/>
            <person name="Lomeli R."/>
            <person name="Scara G."/>
            <person name="Ko A."/>
            <person name="Delaney K."/>
            <person name="Wissotski M."/>
            <person name="Lopez G."/>
            <person name="Campos D."/>
            <person name="Braidotti M."/>
            <person name="Ashley E."/>
            <person name="Golser W."/>
            <person name="Kim H."/>
            <person name="Lee S."/>
            <person name="Lin J."/>
            <person name="Dujmic Z."/>
            <person name="Kim W."/>
            <person name="Talag J."/>
            <person name="Zuccolo A."/>
            <person name="Fan C."/>
            <person name="Sebastian A."/>
            <person name="Kramer M."/>
            <person name="Spiegel L."/>
            <person name="Nascimento L."/>
            <person name="Zutavern T."/>
            <person name="Miller B."/>
            <person name="Ambroise C."/>
            <person name="Muller S."/>
            <person name="Spooner W."/>
            <person name="Narechania A."/>
            <person name="Ren L."/>
            <person name="Wei S."/>
            <person name="Kumari S."/>
            <person name="Faga B."/>
            <person name="Levy M.J."/>
            <person name="McMahan L."/>
            <person name="Van Buren P."/>
            <person name="Vaughn M.W."/>
            <person name="Ying K."/>
            <person name="Yeh C.-T."/>
            <person name="Emrich S.J."/>
            <person name="Jia Y."/>
            <person name="Kalyanaraman A."/>
            <person name="Hsia A.-P."/>
            <person name="Barbazuk W.B."/>
            <person name="Baucom R.S."/>
            <person name="Brutnell T.P."/>
            <person name="Carpita N.C."/>
            <person name="Chaparro C."/>
            <person name="Chia J.-M."/>
            <person name="Deragon J.-M."/>
            <person name="Estill J.C."/>
            <person name="Fu Y."/>
            <person name="Jeddeloh J.A."/>
            <person name="Han Y."/>
            <person name="Lee H."/>
            <person name="Li P."/>
            <person name="Lisch D.R."/>
            <person name="Liu S."/>
            <person name="Liu Z."/>
            <person name="Nagel D.H."/>
            <person name="McCann M.C."/>
            <person name="SanMiguel P."/>
            <person name="Myers A.M."/>
            <person name="Nettleton D."/>
            <person name="Nguyen J."/>
            <person name="Penning B.W."/>
            <person name="Ponnala L."/>
            <person name="Schneider K.L."/>
            <person name="Schwartz D.C."/>
            <person name="Sharma A."/>
            <person name="Soderlund C."/>
            <person name="Springer N.M."/>
            <person name="Sun Q."/>
            <person name="Wang H."/>
            <person name="Waterman M."/>
            <person name="Westerman R."/>
            <person name="Wolfgruber T.K."/>
            <person name="Yang L."/>
            <person name="Yu Y."/>
            <person name="Zhang L."/>
            <person name="Zhou S."/>
            <person name="Zhu Q."/>
            <person name="Bennetzen J.L."/>
            <person name="Dawe R.K."/>
            <person name="Jiang J."/>
            <person name="Jiang N."/>
            <person name="Presting G.G."/>
            <person name="Wessler S.R."/>
            <person name="Aluru S."/>
            <person name="Martienssen R.A."/>
            <person name="Clifton S.W."/>
            <person name="McCombie W.R."/>
            <person name="Wing R.A."/>
            <person name="Wilson R.K."/>
        </authorList>
    </citation>
    <scope>NUCLEOTIDE SEQUENCE [LARGE SCALE GENOMIC DNA]</scope>
    <source>
        <strain evidence="2">cv. B73</strain>
    </source>
</reference>
<dbReference type="Gramene" id="Zm00001eb266680_T001">
    <property type="protein sequence ID" value="Zm00001eb266680_P001"/>
    <property type="gene ID" value="Zm00001eb266680"/>
</dbReference>
<sequence>MFFLSFLKLLKARKNCTRKSTSRDLKGLTANLILMQLKSPNWIKEKNDMRNPPSPICLILKDLRKKGPKFLLGKRILVVGWQKNRPWQDKSICTGHNNSLCKDNREKHSHATFQKKCHAEPINNGQLILQ</sequence>
<proteinExistence type="predicted"/>
<keyword evidence="2" id="KW-1185">Reference proteome</keyword>
<dbReference type="AlphaFoldDB" id="A0A804PU19"/>
<organism evidence="1 2">
    <name type="scientific">Zea mays</name>
    <name type="common">Maize</name>
    <dbReference type="NCBI Taxonomy" id="4577"/>
    <lineage>
        <taxon>Eukaryota</taxon>
        <taxon>Viridiplantae</taxon>
        <taxon>Streptophyta</taxon>
        <taxon>Embryophyta</taxon>
        <taxon>Tracheophyta</taxon>
        <taxon>Spermatophyta</taxon>
        <taxon>Magnoliopsida</taxon>
        <taxon>Liliopsida</taxon>
        <taxon>Poales</taxon>
        <taxon>Poaceae</taxon>
        <taxon>PACMAD clade</taxon>
        <taxon>Panicoideae</taxon>
        <taxon>Andropogonodae</taxon>
        <taxon>Andropogoneae</taxon>
        <taxon>Tripsacinae</taxon>
        <taxon>Zea</taxon>
    </lineage>
</organism>
<protein>
    <submittedName>
        <fullName evidence="1">Uncharacterized protein</fullName>
    </submittedName>
</protein>
<dbReference type="InParanoid" id="A0A804PU19"/>
<dbReference type="EnsemblPlants" id="Zm00001eb266680_T001">
    <property type="protein sequence ID" value="Zm00001eb266680_P001"/>
    <property type="gene ID" value="Zm00001eb266680"/>
</dbReference>
<evidence type="ECO:0000313" key="1">
    <source>
        <dbReference type="EnsemblPlants" id="Zm00001eb266680_P001"/>
    </source>
</evidence>
<accession>A0A804PU19</accession>
<name>A0A804PU19_MAIZE</name>
<dbReference type="Proteomes" id="UP000007305">
    <property type="component" value="Chromosome 6"/>
</dbReference>
<reference evidence="1" key="3">
    <citation type="submission" date="2021-05" db="UniProtKB">
        <authorList>
            <consortium name="EnsemblPlants"/>
        </authorList>
    </citation>
    <scope>IDENTIFICATION</scope>
    <source>
        <strain evidence="1">cv. B73</strain>
    </source>
</reference>
<evidence type="ECO:0000313" key="2">
    <source>
        <dbReference type="Proteomes" id="UP000007305"/>
    </source>
</evidence>